<proteinExistence type="predicted"/>
<dbReference type="PROSITE" id="PS50297">
    <property type="entry name" value="ANK_REP_REGION"/>
    <property type="match status" value="1"/>
</dbReference>
<protein>
    <submittedName>
        <fullName evidence="1">Uncharacterized protein</fullName>
    </submittedName>
</protein>
<dbReference type="InterPro" id="IPR002110">
    <property type="entry name" value="Ankyrin_rpt"/>
</dbReference>
<dbReference type="PANTHER" id="PTHR24193:SF121">
    <property type="entry name" value="ADA2A-CONTAINING COMPLEX COMPONENT 3, ISOFORM D"/>
    <property type="match status" value="1"/>
</dbReference>
<keyword evidence="2" id="KW-1185">Reference proteome</keyword>
<dbReference type="Gene3D" id="1.25.40.20">
    <property type="entry name" value="Ankyrin repeat-containing domain"/>
    <property type="match status" value="2"/>
</dbReference>
<dbReference type="InterPro" id="IPR036770">
    <property type="entry name" value="Ankyrin_rpt-contain_sf"/>
</dbReference>
<gene>
    <name evidence="1" type="ORF">CSSPJE1EN1_LOCUS11658</name>
</gene>
<reference evidence="1" key="1">
    <citation type="submission" date="2024-02" db="EMBL/GenBank/DDBJ databases">
        <authorList>
            <consortium name="ELIXIR-Norway"/>
            <consortium name="Elixir Norway"/>
        </authorList>
    </citation>
    <scope>NUCLEOTIDE SEQUENCE</scope>
</reference>
<dbReference type="EMBL" id="OZ020113">
    <property type="protein sequence ID" value="CAK9266180.1"/>
    <property type="molecule type" value="Genomic_DNA"/>
</dbReference>
<accession>A0ABP0WH22</accession>
<dbReference type="SMART" id="SM00248">
    <property type="entry name" value="ANK"/>
    <property type="match status" value="6"/>
</dbReference>
<dbReference type="Proteomes" id="UP001497444">
    <property type="component" value="Chromosome 18"/>
</dbReference>
<sequence>MDHPCSQSATQHEELRPEGEPYRLFAIPHPRGFDLPTVSILPSDQVEKLMTVARDRPLDAFVAAWKDFDLNSRVGDEPFLESYNNASKVRKHAYLDRATLVSHVVPGRTALHIAAANGQLNIVRTICAVKNIEVNIKDKFGCTPLHLASYSHLVDSDLVIQELMRSRSINVNAVSNPGLEKGDSRGLEPTHLEKKRMSWGELTPLHLAVMGNVNPNVKMLLEESVGKYGNASIDVGAKSSFGMTPLQLAIIEKQFYSYSEKERNESANSIIRTLIKFMNSNCPETINKPDDNSKSTPLHTAVSTRDYQVVEILLDECDKINPQIRDREGRTPLDFAIHQGDFPMMAKLQGYMERVGLYGNQDAYVSAGNAILVVAALLATVTYVASPTAGSTLYWVFSSFSFFFSVSALIAATGASMPSRGSTFADVRSAINAASVCLAISLSCAVGAFITTAFYSVAPGTQHRRKVIATIVIGGFVYFNFLVGFVRRIVFYYGPGLLDIDYRCKIYFWHRVIRPLKQWMISTRNPTLDEGAGSNIL</sequence>
<dbReference type="SUPFAM" id="SSF48403">
    <property type="entry name" value="Ankyrin repeat"/>
    <property type="match status" value="1"/>
</dbReference>
<dbReference type="PROSITE" id="PS50088">
    <property type="entry name" value="ANK_REPEAT"/>
    <property type="match status" value="1"/>
</dbReference>
<dbReference type="Pfam" id="PF12796">
    <property type="entry name" value="Ank_2"/>
    <property type="match status" value="2"/>
</dbReference>
<dbReference type="PANTHER" id="PTHR24193">
    <property type="entry name" value="ANKYRIN REPEAT PROTEIN"/>
    <property type="match status" value="1"/>
</dbReference>
<dbReference type="InterPro" id="IPR050663">
    <property type="entry name" value="Ankyrin-SOCS_Box"/>
</dbReference>
<name>A0ABP0WH22_9BRYO</name>
<evidence type="ECO:0000313" key="2">
    <source>
        <dbReference type="Proteomes" id="UP001497444"/>
    </source>
</evidence>
<evidence type="ECO:0000313" key="1">
    <source>
        <dbReference type="EMBL" id="CAK9266180.1"/>
    </source>
</evidence>
<organism evidence="1 2">
    <name type="scientific">Sphagnum jensenii</name>
    <dbReference type="NCBI Taxonomy" id="128206"/>
    <lineage>
        <taxon>Eukaryota</taxon>
        <taxon>Viridiplantae</taxon>
        <taxon>Streptophyta</taxon>
        <taxon>Embryophyta</taxon>
        <taxon>Bryophyta</taxon>
        <taxon>Sphagnophytina</taxon>
        <taxon>Sphagnopsida</taxon>
        <taxon>Sphagnales</taxon>
        <taxon>Sphagnaceae</taxon>
        <taxon>Sphagnum</taxon>
    </lineage>
</organism>